<dbReference type="PROSITE" id="PS51462">
    <property type="entry name" value="NUDIX"/>
    <property type="match status" value="1"/>
</dbReference>
<protein>
    <submittedName>
        <fullName evidence="7">NUDIX domain-containing protein</fullName>
    </submittedName>
</protein>
<dbReference type="CDD" id="cd04685">
    <property type="entry name" value="NUDIX_Hydrolase"/>
    <property type="match status" value="1"/>
</dbReference>
<accession>A0AA41XJP4</accession>
<dbReference type="PROSITE" id="PS00893">
    <property type="entry name" value="NUDIX_BOX"/>
    <property type="match status" value="1"/>
</dbReference>
<comment type="cofactor">
    <cofactor evidence="1">
        <name>Mg(2+)</name>
        <dbReference type="ChEBI" id="CHEBI:18420"/>
    </cofactor>
</comment>
<keyword evidence="8" id="KW-1185">Reference proteome</keyword>
<dbReference type="GO" id="GO:0016787">
    <property type="term" value="F:hydrolase activity"/>
    <property type="evidence" value="ECO:0007669"/>
    <property type="project" value="UniProtKB-KW"/>
</dbReference>
<comment type="similarity">
    <text evidence="2 5">Belongs to the Nudix hydrolase family.</text>
</comment>
<dbReference type="RefSeq" id="WP_259530374.1">
    <property type="nucleotide sequence ID" value="NZ_JANLCK010000010.1"/>
</dbReference>
<evidence type="ECO:0000256" key="3">
    <source>
        <dbReference type="ARBA" id="ARBA00022801"/>
    </source>
</evidence>
<dbReference type="InterPro" id="IPR000086">
    <property type="entry name" value="NUDIX_hydrolase_dom"/>
</dbReference>
<keyword evidence="3 5" id="KW-0378">Hydrolase</keyword>
<gene>
    <name evidence="7" type="ORF">N1028_15920</name>
</gene>
<evidence type="ECO:0000256" key="1">
    <source>
        <dbReference type="ARBA" id="ARBA00001946"/>
    </source>
</evidence>
<organism evidence="7 8">
    <name type="scientific">Herbiconiux oxytropis</name>
    <dbReference type="NCBI Taxonomy" id="2970915"/>
    <lineage>
        <taxon>Bacteria</taxon>
        <taxon>Bacillati</taxon>
        <taxon>Actinomycetota</taxon>
        <taxon>Actinomycetes</taxon>
        <taxon>Micrococcales</taxon>
        <taxon>Microbacteriaceae</taxon>
        <taxon>Herbiconiux</taxon>
    </lineage>
</organism>
<evidence type="ECO:0000256" key="4">
    <source>
        <dbReference type="ARBA" id="ARBA00022842"/>
    </source>
</evidence>
<dbReference type="InterPro" id="IPR020084">
    <property type="entry name" value="NUDIX_hydrolase_CS"/>
</dbReference>
<evidence type="ECO:0000256" key="5">
    <source>
        <dbReference type="RuleBase" id="RU003476"/>
    </source>
</evidence>
<dbReference type="InterPro" id="IPR020476">
    <property type="entry name" value="Nudix_hydrolase"/>
</dbReference>
<proteinExistence type="inferred from homology"/>
<dbReference type="AlphaFoldDB" id="A0AA41XJP4"/>
<evidence type="ECO:0000313" key="8">
    <source>
        <dbReference type="Proteomes" id="UP001165587"/>
    </source>
</evidence>
<dbReference type="PANTHER" id="PTHR43046:SF12">
    <property type="entry name" value="GDP-MANNOSE MANNOSYL HYDROLASE"/>
    <property type="match status" value="1"/>
</dbReference>
<dbReference type="PRINTS" id="PR00502">
    <property type="entry name" value="NUDIXFAMILY"/>
</dbReference>
<sequence>MSGEADAATPDGAIILKSRVLLLDRDGHALLFFTRADVPSNPTRWLTPGGHLDPGEDHLDAAVRELFEETGLTVPPSSLGTPFWSRDFTASPAPGVQRDYHEEWYRLVVDRFDPVDTNWTDDERVDVLEWRWWSLSAIRGTADSVEPAVLAELLAQSL</sequence>
<dbReference type="Gene3D" id="3.90.79.10">
    <property type="entry name" value="Nucleoside Triphosphate Pyrophosphohydrolase"/>
    <property type="match status" value="1"/>
</dbReference>
<evidence type="ECO:0000259" key="6">
    <source>
        <dbReference type="PROSITE" id="PS51462"/>
    </source>
</evidence>
<name>A0AA41XJP4_9MICO</name>
<reference evidence="7" key="1">
    <citation type="submission" date="2022-08" db="EMBL/GenBank/DDBJ databases">
        <authorList>
            <person name="Deng Y."/>
            <person name="Han X.-F."/>
            <person name="Zhang Y.-Q."/>
        </authorList>
    </citation>
    <scope>NUCLEOTIDE SEQUENCE</scope>
    <source>
        <strain evidence="7">CPCC 203407</strain>
    </source>
</reference>
<dbReference type="Proteomes" id="UP001165587">
    <property type="component" value="Unassembled WGS sequence"/>
</dbReference>
<feature type="domain" description="Nudix hydrolase" evidence="6">
    <location>
        <begin position="13"/>
        <end position="156"/>
    </location>
</feature>
<dbReference type="Pfam" id="PF00293">
    <property type="entry name" value="NUDIX"/>
    <property type="match status" value="1"/>
</dbReference>
<evidence type="ECO:0000313" key="7">
    <source>
        <dbReference type="EMBL" id="MCS5727383.1"/>
    </source>
</evidence>
<comment type="caution">
    <text evidence="7">The sequence shown here is derived from an EMBL/GenBank/DDBJ whole genome shotgun (WGS) entry which is preliminary data.</text>
</comment>
<dbReference type="EMBL" id="JANLCK010000010">
    <property type="protein sequence ID" value="MCS5727383.1"/>
    <property type="molecule type" value="Genomic_DNA"/>
</dbReference>
<keyword evidence="4" id="KW-0460">Magnesium</keyword>
<dbReference type="PANTHER" id="PTHR43046">
    <property type="entry name" value="GDP-MANNOSE MANNOSYL HYDROLASE"/>
    <property type="match status" value="1"/>
</dbReference>
<dbReference type="SUPFAM" id="SSF55811">
    <property type="entry name" value="Nudix"/>
    <property type="match status" value="1"/>
</dbReference>
<evidence type="ECO:0000256" key="2">
    <source>
        <dbReference type="ARBA" id="ARBA00005582"/>
    </source>
</evidence>
<dbReference type="InterPro" id="IPR015797">
    <property type="entry name" value="NUDIX_hydrolase-like_dom_sf"/>
</dbReference>